<dbReference type="RefSeq" id="WP_183592062.1">
    <property type="nucleotide sequence ID" value="NZ_JACHWR010000001.1"/>
</dbReference>
<feature type="transmembrane region" description="Helical" evidence="1">
    <location>
        <begin position="62"/>
        <end position="81"/>
    </location>
</feature>
<feature type="domain" description="VanZ-like" evidence="2">
    <location>
        <begin position="58"/>
        <end position="134"/>
    </location>
</feature>
<gene>
    <name evidence="3" type="ORF">FHU40_002054</name>
</gene>
<keyword evidence="1" id="KW-1133">Transmembrane helix</keyword>
<sequence>MGLPGRVRRALLIALGAYVVLLAIALLAPTSGTQSEMASWLCDLGRAVGFDAGTATQPRAEFLCNALILAPVSALGSLAWPRTDWRDWTAWTFLAAGLVELVQGAVLSGRTASYADVVANTLGGLAGALVVALVRRVRATAG</sequence>
<dbReference type="InterPro" id="IPR006976">
    <property type="entry name" value="VanZ-like"/>
</dbReference>
<keyword evidence="1" id="KW-0812">Transmembrane</keyword>
<protein>
    <recommendedName>
        <fullName evidence="2">VanZ-like domain-containing protein</fullName>
    </recommendedName>
</protein>
<accession>A0A7W4VVG6</accession>
<organism evidence="3 4">
    <name type="scientific">Nocardioides soli</name>
    <dbReference type="NCBI Taxonomy" id="1036020"/>
    <lineage>
        <taxon>Bacteria</taxon>
        <taxon>Bacillati</taxon>
        <taxon>Actinomycetota</taxon>
        <taxon>Actinomycetes</taxon>
        <taxon>Propionibacteriales</taxon>
        <taxon>Nocardioidaceae</taxon>
        <taxon>Nocardioides</taxon>
    </lineage>
</organism>
<keyword evidence="4" id="KW-1185">Reference proteome</keyword>
<evidence type="ECO:0000256" key="1">
    <source>
        <dbReference type="SAM" id="Phobius"/>
    </source>
</evidence>
<comment type="caution">
    <text evidence="3">The sequence shown here is derived from an EMBL/GenBank/DDBJ whole genome shotgun (WGS) entry which is preliminary data.</text>
</comment>
<feature type="transmembrane region" description="Helical" evidence="1">
    <location>
        <begin position="88"/>
        <end position="106"/>
    </location>
</feature>
<reference evidence="3 4" key="1">
    <citation type="submission" date="2020-08" db="EMBL/GenBank/DDBJ databases">
        <title>Sequencing the genomes of 1000 actinobacteria strains.</title>
        <authorList>
            <person name="Klenk H.-P."/>
        </authorList>
    </citation>
    <scope>NUCLEOTIDE SEQUENCE [LARGE SCALE GENOMIC DNA]</scope>
    <source>
        <strain evidence="3 4">DSM 105498</strain>
    </source>
</reference>
<evidence type="ECO:0000313" key="3">
    <source>
        <dbReference type="EMBL" id="MBB3042253.1"/>
    </source>
</evidence>
<evidence type="ECO:0000259" key="2">
    <source>
        <dbReference type="Pfam" id="PF04892"/>
    </source>
</evidence>
<evidence type="ECO:0000313" key="4">
    <source>
        <dbReference type="Proteomes" id="UP000589626"/>
    </source>
</evidence>
<dbReference type="Proteomes" id="UP000589626">
    <property type="component" value="Unassembled WGS sequence"/>
</dbReference>
<dbReference type="AlphaFoldDB" id="A0A7W4VVG6"/>
<keyword evidence="1" id="KW-0472">Membrane</keyword>
<feature type="transmembrane region" description="Helical" evidence="1">
    <location>
        <begin position="112"/>
        <end position="134"/>
    </location>
</feature>
<proteinExistence type="predicted"/>
<dbReference type="EMBL" id="JACHWR010000001">
    <property type="protein sequence ID" value="MBB3042253.1"/>
    <property type="molecule type" value="Genomic_DNA"/>
</dbReference>
<dbReference type="Pfam" id="PF04892">
    <property type="entry name" value="VanZ"/>
    <property type="match status" value="1"/>
</dbReference>
<name>A0A7W4VVG6_9ACTN</name>